<dbReference type="PROSITE" id="PS01186">
    <property type="entry name" value="EGF_2"/>
    <property type="match status" value="1"/>
</dbReference>
<dbReference type="Gene3D" id="2.60.120.200">
    <property type="match status" value="1"/>
</dbReference>
<comment type="caution">
    <text evidence="2">Lacks conserved residue(s) required for the propagation of feature annotation.</text>
</comment>
<dbReference type="PROSITE" id="PS00022">
    <property type="entry name" value="EGF_1"/>
    <property type="match status" value="1"/>
</dbReference>
<feature type="domain" description="EGF-like" evidence="6">
    <location>
        <begin position="262"/>
        <end position="304"/>
    </location>
</feature>
<dbReference type="InterPro" id="IPR050906">
    <property type="entry name" value="Notch_signaling"/>
</dbReference>
<dbReference type="Pfam" id="PF02210">
    <property type="entry name" value="Laminin_G_2"/>
    <property type="match status" value="1"/>
</dbReference>
<dbReference type="AlphaFoldDB" id="A0AAV2TRJ7"/>
<comment type="caution">
    <text evidence="7">The sequence shown here is derived from an EMBL/GenBank/DDBJ whole genome shotgun (WGS) entry which is preliminary data.</text>
</comment>
<keyword evidence="4" id="KW-0472">Membrane</keyword>
<dbReference type="Gene3D" id="2.10.25.10">
    <property type="entry name" value="Laminin"/>
    <property type="match status" value="1"/>
</dbReference>
<dbReference type="PROSITE" id="PS50025">
    <property type="entry name" value="LAM_G_DOMAIN"/>
    <property type="match status" value="1"/>
</dbReference>
<dbReference type="InterPro" id="IPR001791">
    <property type="entry name" value="Laminin_G"/>
</dbReference>
<feature type="domain" description="Laminin G" evidence="5">
    <location>
        <begin position="83"/>
        <end position="266"/>
    </location>
</feature>
<protein>
    <submittedName>
        <fullName evidence="7">Uncharacterized protein</fullName>
    </submittedName>
</protein>
<dbReference type="PANTHER" id="PTHR24044">
    <property type="entry name" value="NOTCH LIGAND FAMILY MEMBER"/>
    <property type="match status" value="1"/>
</dbReference>
<dbReference type="SUPFAM" id="SSF49899">
    <property type="entry name" value="Concanavalin A-like lectins/glucanases"/>
    <property type="match status" value="2"/>
</dbReference>
<keyword evidence="2" id="KW-0245">EGF-like domain</keyword>
<name>A0AAV2TRJ7_CALDB</name>
<reference evidence="7" key="1">
    <citation type="submission" date="2024-06" db="EMBL/GenBank/DDBJ databases">
        <authorList>
            <person name="Liu X."/>
            <person name="Lenzi L."/>
            <person name="Haldenby T S."/>
            <person name="Uol C."/>
        </authorList>
    </citation>
    <scope>NUCLEOTIDE SEQUENCE</scope>
</reference>
<gene>
    <name evidence="7" type="ORF">CDAUBV1_LOCUS15051</name>
</gene>
<evidence type="ECO:0000259" key="6">
    <source>
        <dbReference type="PROSITE" id="PS50026"/>
    </source>
</evidence>
<evidence type="ECO:0000256" key="1">
    <source>
        <dbReference type="ARBA" id="ARBA00023157"/>
    </source>
</evidence>
<evidence type="ECO:0000259" key="5">
    <source>
        <dbReference type="PROSITE" id="PS50025"/>
    </source>
</evidence>
<dbReference type="Proteomes" id="UP001497525">
    <property type="component" value="Unassembled WGS sequence"/>
</dbReference>
<keyword evidence="4" id="KW-1133">Transmembrane helix</keyword>
<feature type="disulfide bond" evidence="2">
    <location>
        <begin position="534"/>
        <end position="544"/>
    </location>
</feature>
<organism evidence="7 8">
    <name type="scientific">Calicophoron daubneyi</name>
    <name type="common">Rumen fluke</name>
    <name type="synonym">Paramphistomum daubneyi</name>
    <dbReference type="NCBI Taxonomy" id="300641"/>
    <lineage>
        <taxon>Eukaryota</taxon>
        <taxon>Metazoa</taxon>
        <taxon>Spiralia</taxon>
        <taxon>Lophotrochozoa</taxon>
        <taxon>Platyhelminthes</taxon>
        <taxon>Trematoda</taxon>
        <taxon>Digenea</taxon>
        <taxon>Plagiorchiida</taxon>
        <taxon>Pronocephalata</taxon>
        <taxon>Paramphistomoidea</taxon>
        <taxon>Paramphistomidae</taxon>
        <taxon>Calicophoron</taxon>
    </lineage>
</organism>
<evidence type="ECO:0000256" key="2">
    <source>
        <dbReference type="PROSITE-ProRule" id="PRU00076"/>
    </source>
</evidence>
<dbReference type="InterPro" id="IPR013320">
    <property type="entry name" value="ConA-like_dom_sf"/>
</dbReference>
<feature type="disulfide bond" evidence="2">
    <location>
        <begin position="559"/>
        <end position="568"/>
    </location>
</feature>
<proteinExistence type="predicted"/>
<feature type="transmembrane region" description="Helical" evidence="4">
    <location>
        <begin position="579"/>
        <end position="604"/>
    </location>
</feature>
<keyword evidence="1 2" id="KW-1015">Disulfide bond</keyword>
<dbReference type="EMBL" id="CAXLJL010000667">
    <property type="protein sequence ID" value="CAL5139853.1"/>
    <property type="molecule type" value="Genomic_DNA"/>
</dbReference>
<evidence type="ECO:0000313" key="7">
    <source>
        <dbReference type="EMBL" id="CAL5139853.1"/>
    </source>
</evidence>
<evidence type="ECO:0000313" key="8">
    <source>
        <dbReference type="Proteomes" id="UP001497525"/>
    </source>
</evidence>
<accession>A0AAV2TRJ7</accession>
<evidence type="ECO:0000256" key="4">
    <source>
        <dbReference type="SAM" id="Phobius"/>
    </source>
</evidence>
<dbReference type="InterPro" id="IPR000742">
    <property type="entry name" value="EGF"/>
</dbReference>
<sequence>MRKGTPEAFATGMSNREDFAEKGWNIMSSGTLYVKNLSHSRKTRHDTTRDSGEVTKRKHKCTCTDTGLDRQCKLTGVTVETIPLEVQNKPTRILRNRTIPYHVGLEFITNDLDGTGTLLIVKDSNKSTQLKIELQSGKLFVSFTLPGSTKALNLSQYPSMSDSEWHWIDVFLMPNGLNAITIKVLADRCYSDSTQDVCSNQTDVSTATSELDFGAFVQVGSTGHILSGNYGWCVKQVTIGGELIDFYDATRGQISRRGCPKSTMGCKSANEDVCGTHASCRNKIGNTPMYICRCHPGYEPDTNSGSNPVYWKCNNPSKGWQLTGNAYYGRFIDKLPRGLRISFRTRTQTFKAFAVDAWNLMLRVSNGVPELLFGSDSIQLGSLNVSDGNWHLVDMTFTRNFMDLRVDELDREFYNSTYFAKKTIQPIAVDTVIAGDTRNSTCIDDAWIDFDDTWPDYQRDYPLVNLTNPPYVRHLEWSVTGRQLSCDGGQNQCAAGKNPCGANETCATEWRGYRCDCVNGTTRTSQGTCVSVHCWPNPCVNGDCSESRSQTGPDFICTCRAGYTGDLCDRAVDVASAGLTWWAILLIVLLILLIIIIIIIIVCCNKRRRRAKKTGSNDVYPVLSESKLESESQFNDPWGPTEKNFTEPVDYGGFQGRPVKRRPILSPVDLVRMNGGPQDLHSVAPAAPSLRAPRDYGQKTSSVPPWEKLEAQNSAAMNLDQVLEYGYEGYDGKPPPEFCVSEPISIANGEDDEESELDRPNGVVLTGEKSRGRSMR</sequence>
<keyword evidence="4" id="KW-0812">Transmembrane</keyword>
<feature type="domain" description="EGF-like" evidence="6">
    <location>
        <begin position="530"/>
        <end position="569"/>
    </location>
</feature>
<dbReference type="PROSITE" id="PS50026">
    <property type="entry name" value="EGF_3"/>
    <property type="match status" value="2"/>
</dbReference>
<feature type="region of interest" description="Disordered" evidence="3">
    <location>
        <begin position="734"/>
        <end position="776"/>
    </location>
</feature>
<dbReference type="SUPFAM" id="SSF57196">
    <property type="entry name" value="EGF/Laminin"/>
    <property type="match status" value="1"/>
</dbReference>
<dbReference type="CDD" id="cd00054">
    <property type="entry name" value="EGF_CA"/>
    <property type="match status" value="1"/>
</dbReference>
<evidence type="ECO:0000256" key="3">
    <source>
        <dbReference type="SAM" id="MobiDB-lite"/>
    </source>
</evidence>
<dbReference type="SMART" id="SM00181">
    <property type="entry name" value="EGF"/>
    <property type="match status" value="3"/>
</dbReference>